<feature type="transmembrane region" description="Helical" evidence="2">
    <location>
        <begin position="65"/>
        <end position="85"/>
    </location>
</feature>
<dbReference type="InterPro" id="IPR001932">
    <property type="entry name" value="PPM-type_phosphatase-like_dom"/>
</dbReference>
<dbReference type="FunFam" id="3.60.40.10:FF:000058">
    <property type="entry name" value="Stage II sporulation protein E"/>
    <property type="match status" value="1"/>
</dbReference>
<evidence type="ECO:0000256" key="1">
    <source>
        <dbReference type="ARBA" id="ARBA00022801"/>
    </source>
</evidence>
<dbReference type="GO" id="GO:0016791">
    <property type="term" value="F:phosphatase activity"/>
    <property type="evidence" value="ECO:0007669"/>
    <property type="project" value="TreeGrafter"/>
</dbReference>
<dbReference type="SMART" id="SM00331">
    <property type="entry name" value="PP2C_SIG"/>
    <property type="match status" value="1"/>
</dbReference>
<gene>
    <name evidence="4" type="ORF">GQF42_05435</name>
</gene>
<dbReference type="PANTHER" id="PTHR43156:SF2">
    <property type="entry name" value="STAGE II SPORULATION PROTEIN E"/>
    <property type="match status" value="1"/>
</dbReference>
<dbReference type="InterPro" id="IPR052016">
    <property type="entry name" value="Bact_Sigma-Reg"/>
</dbReference>
<accession>A0A6I6N0U7</accession>
<dbReference type="Pfam" id="PF07228">
    <property type="entry name" value="SpoIIE"/>
    <property type="match status" value="1"/>
</dbReference>
<evidence type="ECO:0000259" key="3">
    <source>
        <dbReference type="SMART" id="SM00331"/>
    </source>
</evidence>
<proteinExistence type="predicted"/>
<keyword evidence="2" id="KW-1133">Transmembrane helix</keyword>
<protein>
    <submittedName>
        <fullName evidence="4">SpoIIE family protein phosphatase</fullName>
    </submittedName>
</protein>
<evidence type="ECO:0000313" key="4">
    <source>
        <dbReference type="EMBL" id="QHA02797.1"/>
    </source>
</evidence>
<keyword evidence="2" id="KW-0812">Transmembrane</keyword>
<dbReference type="AlphaFoldDB" id="A0A6I6N0U7"/>
<evidence type="ECO:0000256" key="2">
    <source>
        <dbReference type="SAM" id="Phobius"/>
    </source>
</evidence>
<dbReference type="RefSeq" id="WP_158918150.1">
    <property type="nucleotide sequence ID" value="NZ_CP047020.1"/>
</dbReference>
<feature type="domain" description="PPM-type phosphatase" evidence="3">
    <location>
        <begin position="147"/>
        <end position="363"/>
    </location>
</feature>
<dbReference type="PANTHER" id="PTHR43156">
    <property type="entry name" value="STAGE II SPORULATION PROTEIN E-RELATED"/>
    <property type="match status" value="1"/>
</dbReference>
<sequence>MRPVRGSASRGTWEDRGWLRGARPPRWVRVLPVLLLVAVSCATVFTPDAPDVGFLLGAIPPLAILSYGPVATAVLGVGVVVALNVPETHLNRPGNTDLLTIVFVAALSVFVSYVRSMRDAELDAARAVGEAVQRAVMPPLPARVGSVGCTGFYRAAQDGTLVGGDFFDVRAGPSGVRAVMGDVRGHGLSAVATVVSLLGAFREAVLDQQDLESVAARMDRRLVVDSAGEQNGELFATGVLLEFSGDGRAVRVVACGHPAPVLLHEGRAEEVTVAPGPPLGIGLVGVEPPKGVTVALEPGDRLFLASDGVWEARCAGDGFYPLPARLATFTGTASAELPGLVWQDLARLRYEVRDDVTMLLLAPDPPAVRPLADLTHVPDG</sequence>
<reference evidence="4 5" key="1">
    <citation type="submission" date="2019-12" db="EMBL/GenBank/DDBJ databases">
        <title>Streptomyces sp. strain T44 isolated from rhizosphere soil of Broussonetia papyrifera.</title>
        <authorList>
            <person name="Mo P."/>
        </authorList>
    </citation>
    <scope>NUCLEOTIDE SEQUENCE [LARGE SCALE GENOMIC DNA]</scope>
    <source>
        <strain evidence="4 5">T44</strain>
    </source>
</reference>
<evidence type="ECO:0000313" key="5">
    <source>
        <dbReference type="Proteomes" id="UP000436138"/>
    </source>
</evidence>
<keyword evidence="2" id="KW-0472">Membrane</keyword>
<name>A0A6I6N0U7_9ACTN</name>
<dbReference type="Proteomes" id="UP000436138">
    <property type="component" value="Chromosome"/>
</dbReference>
<feature type="transmembrane region" description="Helical" evidence="2">
    <location>
        <begin position="97"/>
        <end position="114"/>
    </location>
</feature>
<dbReference type="EMBL" id="CP047020">
    <property type="protein sequence ID" value="QHA02797.1"/>
    <property type="molecule type" value="Genomic_DNA"/>
</dbReference>
<dbReference type="KEGG" id="sbro:GQF42_05435"/>
<dbReference type="Gene3D" id="3.60.40.10">
    <property type="entry name" value="PPM-type phosphatase domain"/>
    <property type="match status" value="1"/>
</dbReference>
<keyword evidence="5" id="KW-1185">Reference proteome</keyword>
<feature type="transmembrane region" description="Helical" evidence="2">
    <location>
        <begin position="27"/>
        <end position="45"/>
    </location>
</feature>
<organism evidence="4 5">
    <name type="scientific">Streptomyces broussonetiae</name>
    <dbReference type="NCBI Taxonomy" id="2686304"/>
    <lineage>
        <taxon>Bacteria</taxon>
        <taxon>Bacillati</taxon>
        <taxon>Actinomycetota</taxon>
        <taxon>Actinomycetes</taxon>
        <taxon>Kitasatosporales</taxon>
        <taxon>Streptomycetaceae</taxon>
        <taxon>Streptomyces</taxon>
    </lineage>
</organism>
<keyword evidence="1" id="KW-0378">Hydrolase</keyword>
<dbReference type="SUPFAM" id="SSF81606">
    <property type="entry name" value="PP2C-like"/>
    <property type="match status" value="1"/>
</dbReference>
<dbReference type="InterPro" id="IPR036457">
    <property type="entry name" value="PPM-type-like_dom_sf"/>
</dbReference>